<keyword evidence="4" id="KW-0808">Transferase</keyword>
<dbReference type="GO" id="GO:0019136">
    <property type="term" value="F:deoxynucleoside kinase activity"/>
    <property type="evidence" value="ECO:0007669"/>
    <property type="project" value="InterPro"/>
</dbReference>
<sequence length="215" mass="25958">MIIGISGMISSGKSTLSKGLHKHYKNSILLEEFEDDDEIFNKFLDWFYQGKKNIELSFQAYIIESLSSKFKKTLHEFKAMNKNLQKDHIFLDRFNLEHYIFAQISLKNKPKQYMTAFNQMFNTLVEIEENPQLAIFIDISFETFKQRIFKRNRKSEIDNYKLNEEYFKELHSIYKPYYINLMEKYNIKYKIINADSKYDQEVLKEVINIIENFQK</sequence>
<dbReference type="PIRSF" id="PIRSF000705">
    <property type="entry name" value="DNK"/>
    <property type="match status" value="1"/>
</dbReference>
<accession>A0A858U8Q0</accession>
<dbReference type="RefSeq" id="WP_169605137.1">
    <property type="nucleotide sequence ID" value="NZ_CP051481.1"/>
</dbReference>
<keyword evidence="2" id="KW-0067">ATP-binding</keyword>
<dbReference type="Pfam" id="PF01712">
    <property type="entry name" value="dNK"/>
    <property type="match status" value="1"/>
</dbReference>
<feature type="active site" description="Proton acceptor" evidence="1">
    <location>
        <position position="92"/>
    </location>
</feature>
<feature type="domain" description="Deoxynucleoside kinase" evidence="3">
    <location>
        <begin position="3"/>
        <end position="213"/>
    </location>
</feature>
<proteinExistence type="predicted"/>
<dbReference type="SUPFAM" id="SSF52540">
    <property type="entry name" value="P-loop containing nucleoside triphosphate hydrolases"/>
    <property type="match status" value="1"/>
</dbReference>
<evidence type="ECO:0000313" key="5">
    <source>
        <dbReference type="Proteomes" id="UP000501060"/>
    </source>
</evidence>
<dbReference type="AlphaFoldDB" id="A0A858U8Q0"/>
<dbReference type="Proteomes" id="UP000501060">
    <property type="component" value="Chromosome"/>
</dbReference>
<dbReference type="Gene3D" id="3.40.50.300">
    <property type="entry name" value="P-loop containing nucleotide triphosphate hydrolases"/>
    <property type="match status" value="1"/>
</dbReference>
<evidence type="ECO:0000256" key="1">
    <source>
        <dbReference type="PIRSR" id="PIRSR000705-1"/>
    </source>
</evidence>
<dbReference type="PANTHER" id="PTHR10513:SF35">
    <property type="entry name" value="DEOXYADENOSINE KINASE"/>
    <property type="match status" value="1"/>
</dbReference>
<evidence type="ECO:0000259" key="3">
    <source>
        <dbReference type="Pfam" id="PF01712"/>
    </source>
</evidence>
<gene>
    <name evidence="4" type="ORF">HGG69_02060</name>
</gene>
<dbReference type="InterPro" id="IPR027417">
    <property type="entry name" value="P-loop_NTPase"/>
</dbReference>
<dbReference type="EMBL" id="CP051481">
    <property type="protein sequence ID" value="QJG67086.1"/>
    <property type="molecule type" value="Genomic_DNA"/>
</dbReference>
<protein>
    <submittedName>
        <fullName evidence="4">Deoxynucleoside kinase</fullName>
    </submittedName>
</protein>
<name>A0A858U8Q0_9MOLU</name>
<dbReference type="InterPro" id="IPR031314">
    <property type="entry name" value="DNK_dom"/>
</dbReference>
<feature type="binding site" evidence="2">
    <location>
        <begin position="147"/>
        <end position="151"/>
    </location>
    <ligand>
        <name>ATP</name>
        <dbReference type="ChEBI" id="CHEBI:30616"/>
    </ligand>
</feature>
<feature type="binding site" evidence="2">
    <location>
        <begin position="7"/>
        <end position="15"/>
    </location>
    <ligand>
        <name>ATP</name>
        <dbReference type="ChEBI" id="CHEBI:30616"/>
    </ligand>
</feature>
<dbReference type="GO" id="GO:0005524">
    <property type="term" value="F:ATP binding"/>
    <property type="evidence" value="ECO:0007669"/>
    <property type="project" value="UniProtKB-KW"/>
</dbReference>
<keyword evidence="2" id="KW-0547">Nucleotide-binding</keyword>
<keyword evidence="5" id="KW-1185">Reference proteome</keyword>
<dbReference type="PANTHER" id="PTHR10513">
    <property type="entry name" value="DEOXYNUCLEOSIDE KINASE"/>
    <property type="match status" value="1"/>
</dbReference>
<dbReference type="InterPro" id="IPR050566">
    <property type="entry name" value="Deoxyribonucleoside_kinase"/>
</dbReference>
<dbReference type="GO" id="GO:0005737">
    <property type="term" value="C:cytoplasm"/>
    <property type="evidence" value="ECO:0007669"/>
    <property type="project" value="TreeGrafter"/>
</dbReference>
<evidence type="ECO:0000313" key="4">
    <source>
        <dbReference type="EMBL" id="QJG67086.1"/>
    </source>
</evidence>
<reference evidence="4 5" key="1">
    <citation type="submission" date="2020-04" db="EMBL/GenBank/DDBJ databases">
        <title>Novel Mycoplasma species detected in Phocoena phocoena (harbor porpoise) from the USA.</title>
        <authorList>
            <person name="Volokhov D.V."/>
        </authorList>
    </citation>
    <scope>NUCLEOTIDE SEQUENCE [LARGE SCALE GENOMIC DNA]</scope>
    <source>
        <strain evidence="4 5">Phocoena C-264-GEN</strain>
    </source>
</reference>
<evidence type="ECO:0000256" key="2">
    <source>
        <dbReference type="PIRSR" id="PIRSR000705-3"/>
    </source>
</evidence>
<keyword evidence="4" id="KW-0418">Kinase</keyword>
<dbReference type="KEGG" id="mphe:HGG69_02060"/>
<organism evidence="4 5">
    <name type="scientific">Mycoplasma phocoenae</name>
    <dbReference type="NCBI Taxonomy" id="754517"/>
    <lineage>
        <taxon>Bacteria</taxon>
        <taxon>Bacillati</taxon>
        <taxon>Mycoplasmatota</taxon>
        <taxon>Mollicutes</taxon>
        <taxon>Mycoplasmataceae</taxon>
        <taxon>Mycoplasma</taxon>
    </lineage>
</organism>
<dbReference type="InterPro" id="IPR002624">
    <property type="entry name" value="DCK/DGK"/>
</dbReference>